<gene>
    <name evidence="4" type="ORF">CAL15_12645</name>
</gene>
<dbReference type="InterPro" id="IPR042183">
    <property type="entry name" value="MmgE/PrpD_sf_1"/>
</dbReference>
<name>A0A1W6ZD26_9BORD</name>
<dbReference type="Gene3D" id="1.10.4100.10">
    <property type="entry name" value="2-methylcitrate dehydratase PrpD"/>
    <property type="match status" value="1"/>
</dbReference>
<dbReference type="Gene3D" id="3.30.1330.120">
    <property type="entry name" value="2-methylcitrate dehydratase PrpD"/>
    <property type="match status" value="1"/>
</dbReference>
<dbReference type="GO" id="GO:0016829">
    <property type="term" value="F:lyase activity"/>
    <property type="evidence" value="ECO:0007669"/>
    <property type="project" value="InterPro"/>
</dbReference>
<dbReference type="InterPro" id="IPR036148">
    <property type="entry name" value="MmgE/PrpD_sf"/>
</dbReference>
<dbReference type="InterPro" id="IPR005656">
    <property type="entry name" value="MmgE_PrpD"/>
</dbReference>
<evidence type="ECO:0000259" key="2">
    <source>
        <dbReference type="Pfam" id="PF03972"/>
    </source>
</evidence>
<feature type="domain" description="MmgE/PrpD N-terminal" evidence="2">
    <location>
        <begin position="16"/>
        <end position="253"/>
    </location>
</feature>
<evidence type="ECO:0000313" key="4">
    <source>
        <dbReference type="EMBL" id="ARP95152.1"/>
    </source>
</evidence>
<dbReference type="PANTHER" id="PTHR16943:SF8">
    <property type="entry name" value="2-METHYLCITRATE DEHYDRATASE"/>
    <property type="match status" value="1"/>
</dbReference>
<dbReference type="STRING" id="463040.CAL15_12645"/>
<dbReference type="SUPFAM" id="SSF103378">
    <property type="entry name" value="2-methylcitrate dehydratase PrpD"/>
    <property type="match status" value="1"/>
</dbReference>
<comment type="similarity">
    <text evidence="1">Belongs to the PrpD family.</text>
</comment>
<protein>
    <submittedName>
        <fullName evidence="4">MmgE/PrpD family protein</fullName>
    </submittedName>
</protein>
<dbReference type="PANTHER" id="PTHR16943">
    <property type="entry name" value="2-METHYLCITRATE DEHYDRATASE-RELATED"/>
    <property type="match status" value="1"/>
</dbReference>
<sequence>MHEKNPDAAVHVTGPLARFTAQCRWQDVPEAVRHEARRSLMNFFAVALAPAHDPTLDIALRTYARYSANDRATVIGRRARVDILTAAALNAMAANVYDFDDTHHPTIIHPTAPVAPALFALAEERPMRGEDLLLAFVLGVEAACRIGNAMSPEHYARGWHITSTCGVFGSALAVGKRLGLGEQALTWALASAAVQAGGLVETLGTMAKSVSVGNAARNGLLSALLAEEGFDGPPCALEGERGYLRVAASSPDIAPVAQDLGTRWEILNNTYKPYPCGVVLNPVIEACLDLSRDERYQRAGVGSVQSVLLVGHPLLRQRTDRPGIRTGRQSQVSAQHAVAAALVRGRAGLDEFSDEAVAEPALRALGERVRFRDDEACSVDAVQVRVELADGQVLVRDIEAAQGSRARPLSDAALEDKLRTLCRHGGSGVDAERLIAAVWELEQAPDAAQVIRLAAA</sequence>
<evidence type="ECO:0000256" key="1">
    <source>
        <dbReference type="ARBA" id="ARBA00006174"/>
    </source>
</evidence>
<dbReference type="InterPro" id="IPR045337">
    <property type="entry name" value="MmgE_PrpD_C"/>
</dbReference>
<dbReference type="AlphaFoldDB" id="A0A1W6ZD26"/>
<feature type="domain" description="MmgE/PrpD C-terminal" evidence="3">
    <location>
        <begin position="274"/>
        <end position="441"/>
    </location>
</feature>
<organism evidence="4 5">
    <name type="scientific">Bordetella genomosp. 13</name>
    <dbReference type="NCBI Taxonomy" id="463040"/>
    <lineage>
        <taxon>Bacteria</taxon>
        <taxon>Pseudomonadati</taxon>
        <taxon>Pseudomonadota</taxon>
        <taxon>Betaproteobacteria</taxon>
        <taxon>Burkholderiales</taxon>
        <taxon>Alcaligenaceae</taxon>
        <taxon>Bordetella</taxon>
    </lineage>
</organism>
<dbReference type="RefSeq" id="WP_420042501.1">
    <property type="nucleotide sequence ID" value="NZ_CP021111.1"/>
</dbReference>
<dbReference type="EMBL" id="CP021111">
    <property type="protein sequence ID" value="ARP95152.1"/>
    <property type="molecule type" value="Genomic_DNA"/>
</dbReference>
<dbReference type="Proteomes" id="UP000194161">
    <property type="component" value="Chromosome"/>
</dbReference>
<accession>A0A1W6ZD26</accession>
<keyword evidence="5" id="KW-1185">Reference proteome</keyword>
<dbReference type="InterPro" id="IPR042188">
    <property type="entry name" value="MmgE/PrpD_sf_2"/>
</dbReference>
<dbReference type="KEGG" id="bgm:CAL15_12645"/>
<dbReference type="Pfam" id="PF03972">
    <property type="entry name" value="MmgE_PrpD_N"/>
    <property type="match status" value="1"/>
</dbReference>
<reference evidence="4 5" key="1">
    <citation type="submission" date="2017-05" db="EMBL/GenBank/DDBJ databases">
        <title>Complete and WGS of Bordetella genogroups.</title>
        <authorList>
            <person name="Spilker T."/>
            <person name="LiPuma J."/>
        </authorList>
    </citation>
    <scope>NUCLEOTIDE SEQUENCE [LARGE SCALE GENOMIC DNA]</scope>
    <source>
        <strain evidence="4 5">AU7206</strain>
    </source>
</reference>
<dbReference type="Pfam" id="PF19305">
    <property type="entry name" value="MmgE_PrpD_C"/>
    <property type="match status" value="1"/>
</dbReference>
<dbReference type="InterPro" id="IPR045336">
    <property type="entry name" value="MmgE_PrpD_N"/>
</dbReference>
<evidence type="ECO:0000259" key="3">
    <source>
        <dbReference type="Pfam" id="PF19305"/>
    </source>
</evidence>
<evidence type="ECO:0000313" key="5">
    <source>
        <dbReference type="Proteomes" id="UP000194161"/>
    </source>
</evidence>
<proteinExistence type="inferred from homology"/>